<dbReference type="OrthoDB" id="9773233at2"/>
<dbReference type="AlphaFoldDB" id="A0A5C1YSI3"/>
<dbReference type="Proteomes" id="UP000324536">
    <property type="component" value="Plasmid unnamed1"/>
</dbReference>
<protein>
    <submittedName>
        <fullName evidence="1">Uncharacterized protein</fullName>
    </submittedName>
</protein>
<organism evidence="1 2">
    <name type="scientific">Acetobacter vaccinii</name>
    <dbReference type="NCBI Taxonomy" id="2592655"/>
    <lineage>
        <taxon>Bacteria</taxon>
        <taxon>Pseudomonadati</taxon>
        <taxon>Pseudomonadota</taxon>
        <taxon>Alphaproteobacteria</taxon>
        <taxon>Acetobacterales</taxon>
        <taxon>Acetobacteraceae</taxon>
        <taxon>Acetobacter</taxon>
    </lineage>
</organism>
<evidence type="ECO:0000313" key="2">
    <source>
        <dbReference type="Proteomes" id="UP000324536"/>
    </source>
</evidence>
<name>A0A5C1YSI3_9PROT</name>
<keyword evidence="1" id="KW-0614">Plasmid</keyword>
<proteinExistence type="predicted"/>
<reference evidence="1 2" key="1">
    <citation type="submission" date="2019-09" db="EMBL/GenBank/DDBJ databases">
        <title>Genome sequencing of strain KACC 21233.</title>
        <authorList>
            <person name="Heo J."/>
            <person name="Kim S.-J."/>
            <person name="Kim J.-S."/>
            <person name="Hong S.-B."/>
            <person name="Kwon S.-W."/>
        </authorList>
    </citation>
    <scope>NUCLEOTIDE SEQUENCE [LARGE SCALE GENOMIC DNA]</scope>
    <source>
        <strain evidence="1 2">KACC 21233</strain>
        <plasmid evidence="1 2">unnamed1</plasmid>
    </source>
</reference>
<keyword evidence="2" id="KW-1185">Reference proteome</keyword>
<dbReference type="EMBL" id="CP043507">
    <property type="protein sequence ID" value="QEO18773.1"/>
    <property type="molecule type" value="Genomic_DNA"/>
</dbReference>
<gene>
    <name evidence="1" type="ORF">FLP30_12885</name>
</gene>
<sequence>MPEKPCFTHSQPAPARTACEQLFALRLDNEPPGASKIALNRAGWRYDANRGEWRSTCNALPLELESYRPRITAHAPLCSQVAEQAVCPAPGGG</sequence>
<evidence type="ECO:0000313" key="1">
    <source>
        <dbReference type="EMBL" id="QEO18773.1"/>
    </source>
</evidence>
<dbReference type="KEGG" id="acek:FLP30_12885"/>
<accession>A0A5C1YSI3</accession>
<geneLocation type="plasmid" evidence="1">
    <name>unnamed1</name>
</geneLocation>
<dbReference type="RefSeq" id="WP_149280430.1">
    <property type="nucleotide sequence ID" value="NZ_CP043507.1"/>
</dbReference>